<evidence type="ECO:0000313" key="2">
    <source>
        <dbReference type="EMBL" id="TVY10743.1"/>
    </source>
</evidence>
<evidence type="ECO:0000313" key="3">
    <source>
        <dbReference type="Proteomes" id="UP000317036"/>
    </source>
</evidence>
<sequence length="140" mass="15524">MKKRRSTVLVSPGKDVTLYIPTDTPPEVIEYMNRLKAEGIFSQGIMDILIQHIVSDSSYAVAPVKEEALHDVIGAVAWADDEDSISLSDDAMESQDDQDWMAETEESESRPKSFSLDEIFRQAGRNAGKLMDASVEEGTK</sequence>
<name>A0A559KF40_9BACL</name>
<feature type="region of interest" description="Disordered" evidence="1">
    <location>
        <begin position="86"/>
        <end position="114"/>
    </location>
</feature>
<dbReference type="RefSeq" id="WP_144844706.1">
    <property type="nucleotide sequence ID" value="NZ_VNJI01000006.1"/>
</dbReference>
<accession>A0A559KF40</accession>
<dbReference type="Proteomes" id="UP000317036">
    <property type="component" value="Unassembled WGS sequence"/>
</dbReference>
<reference evidence="2 3" key="1">
    <citation type="submission" date="2019-07" db="EMBL/GenBank/DDBJ databases">
        <authorList>
            <person name="Kim J."/>
        </authorList>
    </citation>
    <scope>NUCLEOTIDE SEQUENCE [LARGE SCALE GENOMIC DNA]</scope>
    <source>
        <strain evidence="2 3">JC52</strain>
    </source>
</reference>
<evidence type="ECO:0000256" key="1">
    <source>
        <dbReference type="SAM" id="MobiDB-lite"/>
    </source>
</evidence>
<feature type="compositionally biased region" description="Acidic residues" evidence="1">
    <location>
        <begin position="86"/>
        <end position="106"/>
    </location>
</feature>
<comment type="caution">
    <text evidence="2">The sequence shown here is derived from an EMBL/GenBank/DDBJ whole genome shotgun (WGS) entry which is preliminary data.</text>
</comment>
<dbReference type="OrthoDB" id="2377228at2"/>
<proteinExistence type="predicted"/>
<gene>
    <name evidence="2" type="ORF">FPZ49_06460</name>
</gene>
<organism evidence="2 3">
    <name type="scientific">Paenibacillus cremeus</name>
    <dbReference type="NCBI Taxonomy" id="2163881"/>
    <lineage>
        <taxon>Bacteria</taxon>
        <taxon>Bacillati</taxon>
        <taxon>Bacillota</taxon>
        <taxon>Bacilli</taxon>
        <taxon>Bacillales</taxon>
        <taxon>Paenibacillaceae</taxon>
        <taxon>Paenibacillus</taxon>
    </lineage>
</organism>
<keyword evidence="3" id="KW-1185">Reference proteome</keyword>
<protein>
    <submittedName>
        <fullName evidence="2">Uncharacterized protein</fullName>
    </submittedName>
</protein>
<dbReference type="EMBL" id="VNJI01000006">
    <property type="protein sequence ID" value="TVY10743.1"/>
    <property type="molecule type" value="Genomic_DNA"/>
</dbReference>
<dbReference type="AlphaFoldDB" id="A0A559KF40"/>